<keyword evidence="9 10" id="KW-0449">Lipoprotein</keyword>
<accession>A0AAU8HWD3</accession>
<comment type="similarity">
    <text evidence="3 10">Belongs to the PstS family.</text>
</comment>
<dbReference type="RefSeq" id="WP_353894222.1">
    <property type="nucleotide sequence ID" value="NZ_CP159485.1"/>
</dbReference>
<keyword evidence="7" id="KW-0732">Signal</keyword>
<dbReference type="GO" id="GO:0005886">
    <property type="term" value="C:plasma membrane"/>
    <property type="evidence" value="ECO:0007669"/>
    <property type="project" value="UniProtKB-SubCell"/>
</dbReference>
<proteinExistence type="inferred from homology"/>
<evidence type="ECO:0000256" key="1">
    <source>
        <dbReference type="ARBA" id="ARBA00002841"/>
    </source>
</evidence>
<evidence type="ECO:0000259" key="11">
    <source>
        <dbReference type="Pfam" id="PF12849"/>
    </source>
</evidence>
<evidence type="ECO:0000256" key="2">
    <source>
        <dbReference type="ARBA" id="ARBA00004193"/>
    </source>
</evidence>
<dbReference type="Pfam" id="PF12849">
    <property type="entry name" value="PBP_like_2"/>
    <property type="match status" value="1"/>
</dbReference>
<protein>
    <recommendedName>
        <fullName evidence="10">Phosphate-binding protein</fullName>
    </recommendedName>
</protein>
<organism evidence="12">
    <name type="scientific">Proteinivorax hydrogeniformans</name>
    <dbReference type="NCBI Taxonomy" id="1826727"/>
    <lineage>
        <taxon>Bacteria</taxon>
        <taxon>Bacillati</taxon>
        <taxon>Bacillota</taxon>
        <taxon>Clostridia</taxon>
        <taxon>Eubacteriales</taxon>
        <taxon>Proteinivoracaceae</taxon>
        <taxon>Proteinivorax</taxon>
    </lineage>
</organism>
<dbReference type="SUPFAM" id="SSF53850">
    <property type="entry name" value="Periplasmic binding protein-like II"/>
    <property type="match status" value="1"/>
</dbReference>
<dbReference type="PROSITE" id="PS51257">
    <property type="entry name" value="PROKAR_LIPOPROTEIN"/>
    <property type="match status" value="1"/>
</dbReference>
<dbReference type="CDD" id="cd13566">
    <property type="entry name" value="PBP2_phosphate"/>
    <property type="match status" value="1"/>
</dbReference>
<dbReference type="EMBL" id="CP159485">
    <property type="protein sequence ID" value="XCI29675.1"/>
    <property type="molecule type" value="Genomic_DNA"/>
</dbReference>
<evidence type="ECO:0000256" key="8">
    <source>
        <dbReference type="ARBA" id="ARBA00023139"/>
    </source>
</evidence>
<dbReference type="NCBIfam" id="TIGR02136">
    <property type="entry name" value="ptsS_2"/>
    <property type="match status" value="1"/>
</dbReference>
<keyword evidence="5 10" id="KW-0813">Transport</keyword>
<evidence type="ECO:0000256" key="9">
    <source>
        <dbReference type="ARBA" id="ARBA00023288"/>
    </source>
</evidence>
<evidence type="ECO:0000313" key="12">
    <source>
        <dbReference type="EMBL" id="XCI29675.1"/>
    </source>
</evidence>
<gene>
    <name evidence="12" type="ORF">PRVXH_001006</name>
</gene>
<keyword evidence="10" id="KW-1003">Cell membrane</keyword>
<reference evidence="12" key="2">
    <citation type="submission" date="2024-06" db="EMBL/GenBank/DDBJ databases">
        <authorList>
            <person name="Petrova K.O."/>
            <person name="Toshchakov S.V."/>
            <person name="Boltjanskaja Y.V."/>
            <person name="Kevbrin V.V."/>
        </authorList>
    </citation>
    <scope>NUCLEOTIDE SEQUENCE</scope>
    <source>
        <strain evidence="12">Z-710</strain>
    </source>
</reference>
<sequence length="299" mass="32120">MLKKTLVLGVALSFFALVTVGCGGSQGGYIEVRGSDTMVNLGQHWAEAYMDKNPETAISVTGGGSGTGIAAIQDDNVDIAQASRNITDSELENAASNNVEINEFVVGQDGLAVVVHPENPVQELTVKELKDIFTGKVTDWKELGWEDGGEISVYSRQSNSGTYVYFWENILNEEDWADGTKYMSGSSAIYEGISSDKAGIGYFGVGYVDSGVNAVNVGLSSGGPFVTPLESSNIDDGSYPIARPLYFYVNGTPEGELLDYLEWVLSAEGEKVLGETGFYALTEEYIDINNQTFSQLGIK</sequence>
<dbReference type="PANTHER" id="PTHR30570">
    <property type="entry name" value="PERIPLASMIC PHOSPHATE BINDING COMPONENT OF PHOSPHATE ABC TRANSPORTER"/>
    <property type="match status" value="1"/>
</dbReference>
<reference evidence="12" key="1">
    <citation type="journal article" date="2018" name="Antonie Van Leeuwenhoek">
        <title>Proteinivorax hydrogeniformans sp. nov., an anaerobic, haloalkaliphilic bacterium fermenting proteinaceous compounds with high hydrogen production.</title>
        <authorList>
            <person name="Boltyanskaya Y."/>
            <person name="Detkova E."/>
            <person name="Pimenov N."/>
            <person name="Kevbrin V."/>
        </authorList>
    </citation>
    <scope>NUCLEOTIDE SEQUENCE</scope>
    <source>
        <strain evidence="12">Z-710</strain>
    </source>
</reference>
<dbReference type="GO" id="GO:0042301">
    <property type="term" value="F:phosphate ion binding"/>
    <property type="evidence" value="ECO:0007669"/>
    <property type="project" value="UniProtKB-UniRule"/>
</dbReference>
<dbReference type="Gene3D" id="3.40.190.10">
    <property type="entry name" value="Periplasmic binding protein-like II"/>
    <property type="match status" value="2"/>
</dbReference>
<keyword evidence="10" id="KW-0472">Membrane</keyword>
<evidence type="ECO:0000256" key="10">
    <source>
        <dbReference type="RuleBase" id="RU367119"/>
    </source>
</evidence>
<keyword evidence="8 10" id="KW-0564">Palmitate</keyword>
<evidence type="ECO:0000256" key="6">
    <source>
        <dbReference type="ARBA" id="ARBA00022592"/>
    </source>
</evidence>
<feature type="domain" description="PBP" evidence="11">
    <location>
        <begin position="26"/>
        <end position="268"/>
    </location>
</feature>
<comment type="function">
    <text evidence="1">Part of the ABC transporter complex PstSACB involved in phosphate import.</text>
</comment>
<dbReference type="InterPro" id="IPR024370">
    <property type="entry name" value="PBP_domain"/>
</dbReference>
<dbReference type="AlphaFoldDB" id="A0AAU8HWD3"/>
<comment type="function">
    <text evidence="10">Involved in the system for phosphate transport across the cytoplasmic membrane.</text>
</comment>
<evidence type="ECO:0000256" key="5">
    <source>
        <dbReference type="ARBA" id="ARBA00022448"/>
    </source>
</evidence>
<evidence type="ECO:0000256" key="4">
    <source>
        <dbReference type="ARBA" id="ARBA00011529"/>
    </source>
</evidence>
<comment type="subunit">
    <text evidence="4 10">The complex is composed of two ATP-binding proteins (PstB), two transmembrane proteins (PstC and PstA) and a solute-binding protein (PstS).</text>
</comment>
<keyword evidence="6 10" id="KW-0592">Phosphate transport</keyword>
<dbReference type="PANTHER" id="PTHR30570:SF1">
    <property type="entry name" value="PHOSPHATE-BINDING PROTEIN PSTS"/>
    <property type="match status" value="1"/>
</dbReference>
<name>A0AAU8HWD3_9FIRM</name>
<dbReference type="InterPro" id="IPR011862">
    <property type="entry name" value="Phos-bd"/>
</dbReference>
<evidence type="ECO:0000256" key="7">
    <source>
        <dbReference type="ARBA" id="ARBA00022729"/>
    </source>
</evidence>
<dbReference type="GO" id="GO:0006817">
    <property type="term" value="P:phosphate ion transport"/>
    <property type="evidence" value="ECO:0007669"/>
    <property type="project" value="UniProtKB-UniRule"/>
</dbReference>
<dbReference type="InterPro" id="IPR050811">
    <property type="entry name" value="Phosphate_ABC_transporter"/>
</dbReference>
<evidence type="ECO:0000256" key="3">
    <source>
        <dbReference type="ARBA" id="ARBA00008725"/>
    </source>
</evidence>
<comment type="subcellular location">
    <subcellularLocation>
        <location evidence="2 10">Cell membrane</location>
        <topology evidence="2 10">Lipid-anchor</topology>
    </subcellularLocation>
</comment>